<protein>
    <submittedName>
        <fullName evidence="1">Uncharacterized protein</fullName>
    </submittedName>
</protein>
<dbReference type="Proteomes" id="UP000199028">
    <property type="component" value="Unassembled WGS sequence"/>
</dbReference>
<sequence length="157" mass="16236">MDATAIICDYAQVNGGKLYIVGAAINLVGTPSAAPPHPISLSVGVLVTIPWNAHNQVHRLKISLVSEDAVKIPIAHGLPGQVVPEEDEGSVTAQFNAGRGPLMQAGEATTLPLAVPLNVAVPSLGGYSVIVELDGSEMTRAKFRVLHSAQISSAVNT</sequence>
<gene>
    <name evidence="1" type="ORF">SAMN05216195_112186</name>
</gene>
<evidence type="ECO:0000313" key="1">
    <source>
        <dbReference type="EMBL" id="SES36824.1"/>
    </source>
</evidence>
<dbReference type="OrthoDB" id="3526022at2"/>
<proteinExistence type="predicted"/>
<dbReference type="Pfam" id="PF22091">
    <property type="entry name" value="DUF6941"/>
    <property type="match status" value="1"/>
</dbReference>
<evidence type="ECO:0000313" key="2">
    <source>
        <dbReference type="Proteomes" id="UP000199028"/>
    </source>
</evidence>
<keyword evidence="2" id="KW-1185">Reference proteome</keyword>
<dbReference type="InterPro" id="IPR054221">
    <property type="entry name" value="DUF6941"/>
</dbReference>
<name>A0A1H9WSN2_9PSEU</name>
<accession>A0A1H9WSN2</accession>
<dbReference type="AlphaFoldDB" id="A0A1H9WSN2"/>
<dbReference type="EMBL" id="FOFT01000012">
    <property type="protein sequence ID" value="SES36824.1"/>
    <property type="molecule type" value="Genomic_DNA"/>
</dbReference>
<organism evidence="1 2">
    <name type="scientific">Lentzea flaviverrucosa</name>
    <dbReference type="NCBI Taxonomy" id="200379"/>
    <lineage>
        <taxon>Bacteria</taxon>
        <taxon>Bacillati</taxon>
        <taxon>Actinomycetota</taxon>
        <taxon>Actinomycetes</taxon>
        <taxon>Pseudonocardiales</taxon>
        <taxon>Pseudonocardiaceae</taxon>
        <taxon>Lentzea</taxon>
    </lineage>
</organism>
<reference evidence="2" key="1">
    <citation type="submission" date="2016-10" db="EMBL/GenBank/DDBJ databases">
        <authorList>
            <person name="Varghese N."/>
            <person name="Submissions S."/>
        </authorList>
    </citation>
    <scope>NUCLEOTIDE SEQUENCE [LARGE SCALE GENOMIC DNA]</scope>
    <source>
        <strain evidence="2">CGMCC 4.578</strain>
    </source>
</reference>
<dbReference type="RefSeq" id="WP_090069479.1">
    <property type="nucleotide sequence ID" value="NZ_FOFT01000012.1"/>
</dbReference>